<dbReference type="EMBL" id="FMUE01000003">
    <property type="protein sequence ID" value="SCX19656.1"/>
    <property type="molecule type" value="Genomic_DNA"/>
</dbReference>
<evidence type="ECO:0000313" key="1">
    <source>
        <dbReference type="EMBL" id="SCX19656.1"/>
    </source>
</evidence>
<gene>
    <name evidence="1" type="ORF">DSM25559_1876</name>
</gene>
<name>A0A1R3TMR3_9HYPH</name>
<dbReference type="AlphaFoldDB" id="A0A1R3TMR3"/>
<dbReference type="RefSeq" id="WP_077119273.1">
    <property type="nucleotide sequence ID" value="NZ_FMUE01000003.1"/>
</dbReference>
<dbReference type="STRING" id="1907666.DSM25559_1876"/>
<sequence>MFDQDELTVADWLPEGCDRVLIDDAQRRVIIHRRNNQYFKTIEPKTLQAQFDMNAEEAAEFSRNQKLGARQKVASIPTDIYYYLKEEGIADDPERFARWMNDSDNSKFRTNNMTV</sequence>
<proteinExistence type="predicted"/>
<protein>
    <submittedName>
        <fullName evidence="1">Uncharacterized protein</fullName>
    </submittedName>
</protein>
<evidence type="ECO:0000313" key="2">
    <source>
        <dbReference type="Proteomes" id="UP000187891"/>
    </source>
</evidence>
<accession>A0A1R3TMR3</accession>
<reference evidence="2" key="1">
    <citation type="submission" date="2016-10" db="EMBL/GenBank/DDBJ databases">
        <authorList>
            <person name="Wibberg D."/>
        </authorList>
    </citation>
    <scope>NUCLEOTIDE SEQUENCE [LARGE SCALE GENOMIC DNA]</scope>
</reference>
<dbReference type="Proteomes" id="UP000187891">
    <property type="component" value="Unassembled WGS sequence"/>
</dbReference>
<organism evidence="1 2">
    <name type="scientific">Agrobacterium rosae</name>
    <dbReference type="NCBI Taxonomy" id="1972867"/>
    <lineage>
        <taxon>Bacteria</taxon>
        <taxon>Pseudomonadati</taxon>
        <taxon>Pseudomonadota</taxon>
        <taxon>Alphaproteobacteria</taxon>
        <taxon>Hyphomicrobiales</taxon>
        <taxon>Rhizobiaceae</taxon>
        <taxon>Rhizobium/Agrobacterium group</taxon>
        <taxon>Agrobacterium</taxon>
    </lineage>
</organism>